<dbReference type="PANTHER" id="PTHR42731">
    <property type="entry name" value="SLL1084 PROTEIN"/>
    <property type="match status" value="1"/>
</dbReference>
<dbReference type="AlphaFoldDB" id="A0A9D1R7R1"/>
<proteinExistence type="predicted"/>
<dbReference type="InterPro" id="IPR007197">
    <property type="entry name" value="rSAM"/>
</dbReference>
<sequence length="621" mass="71368">MEKLALSDEILLRVEKPARYIGNEVNAVVKDTDKVKIRFAMCFPDVYEIGMSHLGIQILYDMFNAMEDVWCERVYSPWVDLDAIMREEKIPLFALESQDPVKEFDFLGITIQYEMCYTNILQVLDLAQIPLLAKERGEDCPIVIGGGPCTYNPEPIADFFDLFYIGEGETQYRSLLDLYKECKRENAGRVEFLRRAAKLPGIYAPRFYEASYHEDGRLKSFVPTEEGIPPIIHKELVRDMTDTPYPLKPIVPYIKVTQDRVVLEIQRGCIRGCRFCQAGQIYRPVRERDVEVLKEYALEMLKNTGHEEISLSSLSSSDYSRLPQLIDFLIAECGKKHVNISLPSLRIDAFSLDVMSKVQDVKKSSLTFAPEAGSQRLRNVINKGLTEEMILKGAALAFRGGWTRVKLYFMLGLPTETQEDIRGIAELSNKIAAVFFEEVPKEKRTNGKVQIVASTSFFVPKPFTPFQWARQCTKEEFLDKAFLTRKAVSEQLNQKSIKYNWHEADASVLEGVLARGDRRLSKVLLRVYEKGCFYDAWSEYFHNDKWLEAFTECGLSMDFYAFRERSVDELLPWDFIDCGVAKEFLRREWEKAKGEEVSENCKEKCQGCGASRFGCGICLER</sequence>
<dbReference type="InterPro" id="IPR023862">
    <property type="entry name" value="CHP03960_rSAM"/>
</dbReference>
<dbReference type="Proteomes" id="UP000824265">
    <property type="component" value="Unassembled WGS sequence"/>
</dbReference>
<comment type="caution">
    <text evidence="2">The sequence shown here is derived from an EMBL/GenBank/DDBJ whole genome shotgun (WGS) entry which is preliminary data.</text>
</comment>
<dbReference type="NCBIfam" id="TIGR03960">
    <property type="entry name" value="rSAM_fuse_unch"/>
    <property type="match status" value="1"/>
</dbReference>
<dbReference type="SFLD" id="SFLDS00029">
    <property type="entry name" value="Radical_SAM"/>
    <property type="match status" value="1"/>
</dbReference>
<dbReference type="InterPro" id="IPR058240">
    <property type="entry name" value="rSAM_sf"/>
</dbReference>
<gene>
    <name evidence="2" type="ORF">H9742_08470</name>
</gene>
<dbReference type="EMBL" id="DXGH01000043">
    <property type="protein sequence ID" value="HIW81536.1"/>
    <property type="molecule type" value="Genomic_DNA"/>
</dbReference>
<dbReference type="Gene3D" id="3.80.30.20">
    <property type="entry name" value="tm_1862 like domain"/>
    <property type="match status" value="1"/>
</dbReference>
<reference evidence="2" key="1">
    <citation type="journal article" date="2021" name="PeerJ">
        <title>Extensive microbial diversity within the chicken gut microbiome revealed by metagenomics and culture.</title>
        <authorList>
            <person name="Gilroy R."/>
            <person name="Ravi A."/>
            <person name="Getino M."/>
            <person name="Pursley I."/>
            <person name="Horton D.L."/>
            <person name="Alikhan N.F."/>
            <person name="Baker D."/>
            <person name="Gharbi K."/>
            <person name="Hall N."/>
            <person name="Watson M."/>
            <person name="Adriaenssens E.M."/>
            <person name="Foster-Nyarko E."/>
            <person name="Jarju S."/>
            <person name="Secka A."/>
            <person name="Antonio M."/>
            <person name="Oren A."/>
            <person name="Chaudhuri R.R."/>
            <person name="La Ragione R."/>
            <person name="Hildebrand F."/>
            <person name="Pallen M.J."/>
        </authorList>
    </citation>
    <scope>NUCLEOTIDE SEQUENCE</scope>
    <source>
        <strain evidence="2">CHK195-6426</strain>
    </source>
</reference>
<dbReference type="SMART" id="SM00729">
    <property type="entry name" value="Elp3"/>
    <property type="match status" value="1"/>
</dbReference>
<feature type="domain" description="Radical SAM core" evidence="1">
    <location>
        <begin position="255"/>
        <end position="503"/>
    </location>
</feature>
<dbReference type="InterPro" id="IPR006638">
    <property type="entry name" value="Elp3/MiaA/NifB-like_rSAM"/>
</dbReference>
<organism evidence="2 3">
    <name type="scientific">Candidatus Acetatifactor stercoripullorum</name>
    <dbReference type="NCBI Taxonomy" id="2838414"/>
    <lineage>
        <taxon>Bacteria</taxon>
        <taxon>Bacillati</taxon>
        <taxon>Bacillota</taxon>
        <taxon>Clostridia</taxon>
        <taxon>Lachnospirales</taxon>
        <taxon>Lachnospiraceae</taxon>
        <taxon>Acetatifactor</taxon>
    </lineage>
</organism>
<evidence type="ECO:0000313" key="3">
    <source>
        <dbReference type="Proteomes" id="UP000824265"/>
    </source>
</evidence>
<dbReference type="Pfam" id="PF04055">
    <property type="entry name" value="Radical_SAM"/>
    <property type="match status" value="1"/>
</dbReference>
<dbReference type="PROSITE" id="PS51918">
    <property type="entry name" value="RADICAL_SAM"/>
    <property type="match status" value="1"/>
</dbReference>
<dbReference type="Pfam" id="PF19864">
    <property type="entry name" value="Radical_SAM_N2"/>
    <property type="match status" value="1"/>
</dbReference>
<dbReference type="SFLD" id="SFLDG01082">
    <property type="entry name" value="B12-binding_domain_containing"/>
    <property type="match status" value="1"/>
</dbReference>
<dbReference type="CDD" id="cd01335">
    <property type="entry name" value="Radical_SAM"/>
    <property type="match status" value="1"/>
</dbReference>
<protein>
    <submittedName>
        <fullName evidence="2">TIGR03960 family B12-binding radical SAM protein</fullName>
    </submittedName>
</protein>
<dbReference type="GO" id="GO:0003824">
    <property type="term" value="F:catalytic activity"/>
    <property type="evidence" value="ECO:0007669"/>
    <property type="project" value="InterPro"/>
</dbReference>
<accession>A0A9D1R7R1</accession>
<dbReference type="GO" id="GO:0051536">
    <property type="term" value="F:iron-sulfur cluster binding"/>
    <property type="evidence" value="ECO:0007669"/>
    <property type="project" value="InterPro"/>
</dbReference>
<dbReference type="SUPFAM" id="SSF102114">
    <property type="entry name" value="Radical SAM enzymes"/>
    <property type="match status" value="1"/>
</dbReference>
<reference evidence="2" key="2">
    <citation type="submission" date="2021-04" db="EMBL/GenBank/DDBJ databases">
        <authorList>
            <person name="Gilroy R."/>
        </authorList>
    </citation>
    <scope>NUCLEOTIDE SEQUENCE</scope>
    <source>
        <strain evidence="2">CHK195-6426</strain>
    </source>
</reference>
<dbReference type="InterPro" id="IPR045784">
    <property type="entry name" value="Radical_SAM_N2"/>
</dbReference>
<dbReference type="PANTHER" id="PTHR42731:SF1">
    <property type="entry name" value="RADICAL SAM DOMAIN PROTEIN"/>
    <property type="match status" value="1"/>
</dbReference>
<evidence type="ECO:0000313" key="2">
    <source>
        <dbReference type="EMBL" id="HIW81536.1"/>
    </source>
</evidence>
<evidence type="ECO:0000259" key="1">
    <source>
        <dbReference type="PROSITE" id="PS51918"/>
    </source>
</evidence>
<dbReference type="InterPro" id="IPR023404">
    <property type="entry name" value="rSAM_horseshoe"/>
</dbReference>
<dbReference type="Gene3D" id="3.40.50.280">
    <property type="entry name" value="Cobalamin-binding domain"/>
    <property type="match status" value="1"/>
</dbReference>
<name>A0A9D1R7R1_9FIRM</name>